<name>B9TBZ1_RICCO</name>
<gene>
    <name evidence="3" type="ORF">RCOM_2042420</name>
</gene>
<protein>
    <recommendedName>
        <fullName evidence="5">Serine protease</fullName>
    </recommendedName>
</protein>
<dbReference type="InterPro" id="IPR001940">
    <property type="entry name" value="Peptidase_S1C"/>
</dbReference>
<sequence length="281" mass="30055">MLPVLAFSSTGFLVGVITAFSSDHLARVIVPLIFALFGGSILTFGQKLPSEQRNVAYLSLLSISTGCAVGIIVGVLCVEYRWLSPRIEGQLTGASVSGGKTATSGPSSYLRGIDVTRLNAIELERSQSWRQLTVSTRYVSGLLLALSLCGNALASDIDETVFIKADKTGNKVEFGTGFFVDNNGLVVTAYHVINGARQITVWDDRNTQKSSADKVVKVLAMDSKTDVALLATGFSGTKYFKLDMSNPAVGQQLKIIGHPYGFRDQTLSAQTTQDGFAKSKA</sequence>
<dbReference type="AlphaFoldDB" id="B9TBZ1"/>
<organism evidence="3 4">
    <name type="scientific">Ricinus communis</name>
    <name type="common">Castor bean</name>
    <dbReference type="NCBI Taxonomy" id="3988"/>
    <lineage>
        <taxon>Eukaryota</taxon>
        <taxon>Viridiplantae</taxon>
        <taxon>Streptophyta</taxon>
        <taxon>Embryophyta</taxon>
        <taxon>Tracheophyta</taxon>
        <taxon>Spermatophyta</taxon>
        <taxon>Magnoliopsida</taxon>
        <taxon>eudicotyledons</taxon>
        <taxon>Gunneridae</taxon>
        <taxon>Pentapetalae</taxon>
        <taxon>rosids</taxon>
        <taxon>fabids</taxon>
        <taxon>Malpighiales</taxon>
        <taxon>Euphorbiaceae</taxon>
        <taxon>Acalyphoideae</taxon>
        <taxon>Acalypheae</taxon>
        <taxon>Ricinus</taxon>
    </lineage>
</organism>
<keyword evidence="2" id="KW-1133">Transmembrane helix</keyword>
<keyword evidence="4" id="KW-1185">Reference proteome</keyword>
<dbReference type="SUPFAM" id="SSF50494">
    <property type="entry name" value="Trypsin-like serine proteases"/>
    <property type="match status" value="1"/>
</dbReference>
<evidence type="ECO:0000256" key="1">
    <source>
        <dbReference type="ARBA" id="ARBA00010541"/>
    </source>
</evidence>
<dbReference type="EMBL" id="EQ976859">
    <property type="protein sequence ID" value="EEF26622.1"/>
    <property type="molecule type" value="Genomic_DNA"/>
</dbReference>
<accession>B9TBZ1</accession>
<dbReference type="Pfam" id="PF13365">
    <property type="entry name" value="Trypsin_2"/>
    <property type="match status" value="1"/>
</dbReference>
<feature type="transmembrane region" description="Helical" evidence="2">
    <location>
        <begin position="29"/>
        <end position="45"/>
    </location>
</feature>
<evidence type="ECO:0000313" key="4">
    <source>
        <dbReference type="Proteomes" id="UP000008311"/>
    </source>
</evidence>
<dbReference type="Proteomes" id="UP000008311">
    <property type="component" value="Unassembled WGS sequence"/>
</dbReference>
<dbReference type="PRINTS" id="PR00834">
    <property type="entry name" value="PROTEASES2C"/>
</dbReference>
<evidence type="ECO:0000313" key="3">
    <source>
        <dbReference type="EMBL" id="EEF26622.1"/>
    </source>
</evidence>
<reference evidence="4" key="1">
    <citation type="journal article" date="2010" name="Nat. Biotechnol.">
        <title>Draft genome sequence of the oilseed species Ricinus communis.</title>
        <authorList>
            <person name="Chan A.P."/>
            <person name="Crabtree J."/>
            <person name="Zhao Q."/>
            <person name="Lorenzi H."/>
            <person name="Orvis J."/>
            <person name="Puiu D."/>
            <person name="Melake-Berhan A."/>
            <person name="Jones K.M."/>
            <person name="Redman J."/>
            <person name="Chen G."/>
            <person name="Cahoon E.B."/>
            <person name="Gedil M."/>
            <person name="Stanke M."/>
            <person name="Haas B.J."/>
            <person name="Wortman J.R."/>
            <person name="Fraser-Liggett C.M."/>
            <person name="Ravel J."/>
            <person name="Rabinowicz P.D."/>
        </authorList>
    </citation>
    <scope>NUCLEOTIDE SEQUENCE [LARGE SCALE GENOMIC DNA]</scope>
    <source>
        <strain evidence="4">cv. Hale</strain>
    </source>
</reference>
<proteinExistence type="inferred from homology"/>
<dbReference type="InterPro" id="IPR009003">
    <property type="entry name" value="Peptidase_S1_PA"/>
</dbReference>
<evidence type="ECO:0008006" key="5">
    <source>
        <dbReference type="Google" id="ProtNLM"/>
    </source>
</evidence>
<dbReference type="GO" id="GO:0004252">
    <property type="term" value="F:serine-type endopeptidase activity"/>
    <property type="evidence" value="ECO:0007669"/>
    <property type="project" value="InterPro"/>
</dbReference>
<keyword evidence="2" id="KW-0472">Membrane</keyword>
<dbReference type="Gene3D" id="2.40.10.120">
    <property type="match status" value="1"/>
</dbReference>
<evidence type="ECO:0000256" key="2">
    <source>
        <dbReference type="SAM" id="Phobius"/>
    </source>
</evidence>
<keyword evidence="2" id="KW-0812">Transmembrane</keyword>
<dbReference type="GO" id="GO:0006508">
    <property type="term" value="P:proteolysis"/>
    <property type="evidence" value="ECO:0007669"/>
    <property type="project" value="InterPro"/>
</dbReference>
<feature type="transmembrane region" description="Helical" evidence="2">
    <location>
        <begin position="57"/>
        <end position="76"/>
    </location>
</feature>
<dbReference type="InParanoid" id="B9TBZ1"/>
<comment type="similarity">
    <text evidence="1">Belongs to the peptidase S1C family.</text>
</comment>